<keyword evidence="2" id="KW-1185">Reference proteome</keyword>
<dbReference type="EMBL" id="BQNB010010301">
    <property type="protein sequence ID" value="GJS75405.1"/>
    <property type="molecule type" value="Genomic_DNA"/>
</dbReference>
<accession>A0ABQ4YCG7</accession>
<dbReference type="Proteomes" id="UP001151760">
    <property type="component" value="Unassembled WGS sequence"/>
</dbReference>
<protein>
    <submittedName>
        <fullName evidence="1">Uncharacterized protein</fullName>
    </submittedName>
</protein>
<evidence type="ECO:0000313" key="1">
    <source>
        <dbReference type="EMBL" id="GJS75405.1"/>
    </source>
</evidence>
<comment type="caution">
    <text evidence="1">The sequence shown here is derived from an EMBL/GenBank/DDBJ whole genome shotgun (WGS) entry which is preliminary data.</text>
</comment>
<gene>
    <name evidence="1" type="ORF">Tco_0725286</name>
</gene>
<reference evidence="1" key="1">
    <citation type="journal article" date="2022" name="Int. J. Mol. Sci.">
        <title>Draft Genome of Tanacetum Coccineum: Genomic Comparison of Closely Related Tanacetum-Family Plants.</title>
        <authorList>
            <person name="Yamashiro T."/>
            <person name="Shiraishi A."/>
            <person name="Nakayama K."/>
            <person name="Satake H."/>
        </authorList>
    </citation>
    <scope>NUCLEOTIDE SEQUENCE</scope>
</reference>
<evidence type="ECO:0000313" key="2">
    <source>
        <dbReference type="Proteomes" id="UP001151760"/>
    </source>
</evidence>
<organism evidence="1 2">
    <name type="scientific">Tanacetum coccineum</name>
    <dbReference type="NCBI Taxonomy" id="301880"/>
    <lineage>
        <taxon>Eukaryota</taxon>
        <taxon>Viridiplantae</taxon>
        <taxon>Streptophyta</taxon>
        <taxon>Embryophyta</taxon>
        <taxon>Tracheophyta</taxon>
        <taxon>Spermatophyta</taxon>
        <taxon>Magnoliopsida</taxon>
        <taxon>eudicotyledons</taxon>
        <taxon>Gunneridae</taxon>
        <taxon>Pentapetalae</taxon>
        <taxon>asterids</taxon>
        <taxon>campanulids</taxon>
        <taxon>Asterales</taxon>
        <taxon>Asteraceae</taxon>
        <taxon>Asteroideae</taxon>
        <taxon>Anthemideae</taxon>
        <taxon>Anthemidinae</taxon>
        <taxon>Tanacetum</taxon>
    </lineage>
</organism>
<reference evidence="1" key="2">
    <citation type="submission" date="2022-01" db="EMBL/GenBank/DDBJ databases">
        <authorList>
            <person name="Yamashiro T."/>
            <person name="Shiraishi A."/>
            <person name="Satake H."/>
            <person name="Nakayama K."/>
        </authorList>
    </citation>
    <scope>NUCLEOTIDE SEQUENCE</scope>
</reference>
<proteinExistence type="predicted"/>
<sequence length="544" mass="64306">MGDADINTLKMEQYLTLTRGNQALGVVKPEIGGNVNFEIKSQFLRELREDTFSRNKNDNAYEHIERILDIISLFNILGVTHDAVMLRLEEIHNFKQEGEETLYQAWERYNDLLYKYPTHDLNSHQKVNIFYKGLDTMTHQLLDSQGLIPNKTPTQALDAIQTMADHSQKWHNRLTSRKDAKTVEDLALTKNVRLMKRLKALRKSSMENLDDPFQIITGTIPDIYMEELDKKEAEHYEWLRKFQESIEINQRGHDEIICNLESKEETEEVKEMEEVAAQHELTHQKESQDEIDYRCSKLDQENPWGIKAIEEPNIERDIDLSLVIKLKEHWLRYGKVCKMTKERIMKDYWRHSFDENHDDMIDMSVDPTQEINPNTEEDCKNLENFGEEKMGLILDTVLDKLDDDIDDEAYKERMCEMLDMTYRKPPPIFIEKVEGKVCKMTKERILKDYWRQEFDENQDDMIDMNSDLVQEISPNTKEDCEDLENFGEEKMELILDVVLDKLDNGWFSRTVKDEEDLDGIVDYSKLKSHDGFIDIDDEAYKERM</sequence>
<name>A0ABQ4YCG7_9ASTR</name>